<feature type="active site" description="Proton donor" evidence="4">
    <location>
        <position position="507"/>
    </location>
</feature>
<evidence type="ECO:0000259" key="8">
    <source>
        <dbReference type="Pfam" id="PF03636"/>
    </source>
</evidence>
<evidence type="ECO:0000256" key="2">
    <source>
        <dbReference type="ARBA" id="ARBA00022676"/>
    </source>
</evidence>
<dbReference type="InterPro" id="IPR037018">
    <property type="entry name" value="GH65_N"/>
</dbReference>
<dbReference type="Pfam" id="PF03636">
    <property type="entry name" value="Glyco_hydro_65N"/>
    <property type="match status" value="1"/>
</dbReference>
<dbReference type="InterPro" id="IPR005194">
    <property type="entry name" value="Glyco_hydro_65_C"/>
</dbReference>
<accession>A0AAI8FDN7</accession>
<evidence type="ECO:0000313" key="9">
    <source>
        <dbReference type="EMBL" id="AFX74141.1"/>
    </source>
</evidence>
<dbReference type="GO" id="GO:0030246">
    <property type="term" value="F:carbohydrate binding"/>
    <property type="evidence" value="ECO:0007669"/>
    <property type="project" value="InterPro"/>
</dbReference>
<feature type="domain" description="Glycoside hydrolase family 65 N-terminal" evidence="8">
    <location>
        <begin position="17"/>
        <end position="256"/>
    </location>
</feature>
<keyword evidence="2" id="KW-0328">Glycosyltransferase</keyword>
<dbReference type="Gene3D" id="2.70.98.40">
    <property type="entry name" value="Glycoside hydrolase, family 65, N-terminal domain"/>
    <property type="match status" value="1"/>
</dbReference>
<proteinExistence type="inferred from homology"/>
<evidence type="ECO:0000256" key="1">
    <source>
        <dbReference type="ARBA" id="ARBA00006768"/>
    </source>
</evidence>
<dbReference type="Pfam" id="PF03633">
    <property type="entry name" value="Glyco_hydro_65C"/>
    <property type="match status" value="1"/>
</dbReference>
<dbReference type="RefSeq" id="WP_015084072.1">
    <property type="nucleotide sequence ID" value="NC_019552.1"/>
</dbReference>
<evidence type="ECO:0000256" key="5">
    <source>
        <dbReference type="PIRSR" id="PIRSR036289-51"/>
    </source>
</evidence>
<dbReference type="InterPro" id="IPR012341">
    <property type="entry name" value="6hp_glycosidase-like_sf"/>
</dbReference>
<dbReference type="SUPFAM" id="SSF48208">
    <property type="entry name" value="Six-hairpin glycosidases"/>
    <property type="match status" value="1"/>
</dbReference>
<reference evidence="9 10" key="1">
    <citation type="journal article" date="2013" name="Genome Announc.">
        <title>Complete Genome Sequence of Mycoplasma hyorhinis Strain SK76.</title>
        <authorList>
            <person name="Goodison S."/>
            <person name="Urquidi V."/>
            <person name="Kumar D."/>
            <person name="Reyes L."/>
            <person name="Rosser C.J."/>
        </authorList>
    </citation>
    <scope>NUCLEOTIDE SEQUENCE [LARGE SCALE GENOMIC DNA]</scope>
    <source>
        <strain evidence="9 10">SK76</strain>
    </source>
</reference>
<dbReference type="PIRSF" id="PIRSF036289">
    <property type="entry name" value="Glycosyl_hydrolase_malt_phosph"/>
    <property type="match status" value="1"/>
</dbReference>
<feature type="binding site" evidence="5">
    <location>
        <begin position="358"/>
        <end position="359"/>
    </location>
    <ligand>
        <name>substrate</name>
    </ligand>
</feature>
<dbReference type="InterPro" id="IPR008928">
    <property type="entry name" value="6-hairpin_glycosidase_sf"/>
</dbReference>
<dbReference type="AlphaFoldDB" id="A0AAI8FDN7"/>
<dbReference type="InterPro" id="IPR011013">
    <property type="entry name" value="Gal_mutarotase_sf_dom"/>
</dbReference>
<dbReference type="EMBL" id="CP003914">
    <property type="protein sequence ID" value="AFX74141.1"/>
    <property type="molecule type" value="Genomic_DNA"/>
</dbReference>
<protein>
    <submittedName>
        <fullName evidence="9">Maltose phosphorylase</fullName>
    </submittedName>
</protein>
<evidence type="ECO:0000313" key="10">
    <source>
        <dbReference type="Proteomes" id="UP000009399"/>
    </source>
</evidence>
<feature type="domain" description="Glycoside hydrolase family 65 central catalytic" evidence="6">
    <location>
        <begin position="323"/>
        <end position="708"/>
    </location>
</feature>
<feature type="domain" description="Glycoside hydrolase family 65 C-terminal" evidence="7">
    <location>
        <begin position="718"/>
        <end position="766"/>
    </location>
</feature>
<feature type="binding site" evidence="5">
    <location>
        <begin position="621"/>
        <end position="622"/>
    </location>
    <ligand>
        <name>substrate</name>
    </ligand>
</feature>
<dbReference type="InterPro" id="IPR005195">
    <property type="entry name" value="Glyco_hydro_65_M"/>
</dbReference>
<organism evidence="9 10">
    <name type="scientific">Mesomycoplasma hyorhinis SK76</name>
    <dbReference type="NCBI Taxonomy" id="1118964"/>
    <lineage>
        <taxon>Bacteria</taxon>
        <taxon>Bacillati</taxon>
        <taxon>Mycoplasmatota</taxon>
        <taxon>Mycoplasmoidales</taxon>
        <taxon>Metamycoplasmataceae</taxon>
        <taxon>Mesomycoplasma</taxon>
    </lineage>
</organism>
<name>A0AAI8FDN7_MESHY</name>
<dbReference type="Proteomes" id="UP000009399">
    <property type="component" value="Chromosome"/>
</dbReference>
<dbReference type="Gene3D" id="1.50.10.10">
    <property type="match status" value="1"/>
</dbReference>
<dbReference type="InterPro" id="IPR005196">
    <property type="entry name" value="Glyco_hydro_65_N"/>
</dbReference>
<keyword evidence="3" id="KW-0808">Transferase</keyword>
<evidence type="ECO:0000256" key="3">
    <source>
        <dbReference type="ARBA" id="ARBA00022679"/>
    </source>
</evidence>
<dbReference type="PANTHER" id="PTHR11051:SF8">
    <property type="entry name" value="PROTEIN-GLUCOSYLGALACTOSYLHYDROXYLYSINE GLUCOSIDASE"/>
    <property type="match status" value="1"/>
</dbReference>
<evidence type="ECO:0000256" key="4">
    <source>
        <dbReference type="PIRSR" id="PIRSR036289-50"/>
    </source>
</evidence>
<dbReference type="GO" id="GO:0016757">
    <property type="term" value="F:glycosyltransferase activity"/>
    <property type="evidence" value="ECO:0007669"/>
    <property type="project" value="UniProtKB-KW"/>
</dbReference>
<sequence length="793" mass="92107">MSYLNYDLDNKRVSQVKFNKALTAKTESIFSLANGHMGIRSADEERTSYNKEGFYVNGIFNQDTKFDVPELVNLADLMSTPIIIKSEEFEVKTEDKYNKTLWIRDGFLERNLEIRRKYGKFLLHFERFVSHDDRYVYAQKIEIKVEQTTNNQEVEIILKPAINAQVTNTGTQHFGEGFKTRPTTESIQMEQQTTFSKRWVIHNLISKLYLNGQQIKGGNDNYIVEMKRRYLGFKIKLKVKPGDVIVLEKLMSVHSSVDGKHSLLDKQQVKQRADEKHQLLLNSRYKTLKKASIEKMHQRVWNQFFVQIEGQDQQSKYDLLALDFAIFHLNGFVPRHSTNMNVGAKGLSGEGYQGHTYWDTEFFINPIYLFNEPKIVKNLLTYRYKGIKGARAKAKEVKERQQESNLEGAQFPWEMAWPTDGEVCPYWGQVDVVSGKQVPIASRRQEIHVSADIAYAVNQYYQISKDEEFMNKMGYEMIIDTAIFYSNRAELQLDGSFAILDVMGPNEYKGNIDNNAYINMFAKQNIDLALKYIKLLKKNKVKIWEKIKQKIPYPINEKKLKLVSKKLIQQQPNKDLIIAENDQFLKLDKIDVRPFQMLGDAGKKLFSTKEGHKRLASQLVKQADVVLLLNLLPHLYNEEIRRKNFNYYEEITTHDSSLSPATYTIEAARLKMVEKAYQLFKYGINIDLGPQMNTSDAGIHAGSLAAIYQMIVFGFGGLDWHDDKLFLDPILPSAWDKLVYRFLYQNCLFEVSVNKENFSIKNISQKEFKGFIYINKVPTTVEKQAKTFEVKYD</sequence>
<dbReference type="Gene3D" id="2.60.420.10">
    <property type="entry name" value="Maltose phosphorylase, domain 3"/>
    <property type="match status" value="1"/>
</dbReference>
<dbReference type="InterPro" id="IPR017045">
    <property type="entry name" value="Malt_Pase/Glycosyl_Hdrlase"/>
</dbReference>
<dbReference type="PANTHER" id="PTHR11051">
    <property type="entry name" value="GLYCOSYL HYDROLASE-RELATED"/>
    <property type="match status" value="1"/>
</dbReference>
<gene>
    <name evidence="9" type="ORF">MOS_212</name>
</gene>
<dbReference type="KEGG" id="mhs:MOS_212"/>
<dbReference type="GO" id="GO:0005975">
    <property type="term" value="P:carbohydrate metabolic process"/>
    <property type="evidence" value="ECO:0007669"/>
    <property type="project" value="InterPro"/>
</dbReference>
<evidence type="ECO:0000259" key="7">
    <source>
        <dbReference type="Pfam" id="PF03633"/>
    </source>
</evidence>
<dbReference type="SUPFAM" id="SSF74650">
    <property type="entry name" value="Galactose mutarotase-like"/>
    <property type="match status" value="1"/>
</dbReference>
<dbReference type="Pfam" id="PF03632">
    <property type="entry name" value="Glyco_hydro_65m"/>
    <property type="match status" value="1"/>
</dbReference>
<comment type="similarity">
    <text evidence="1">Belongs to the glycosyl hydrolase 65 family.</text>
</comment>
<dbReference type="GO" id="GO:0004553">
    <property type="term" value="F:hydrolase activity, hydrolyzing O-glycosyl compounds"/>
    <property type="evidence" value="ECO:0007669"/>
    <property type="project" value="TreeGrafter"/>
</dbReference>
<evidence type="ECO:0000259" key="6">
    <source>
        <dbReference type="Pfam" id="PF03632"/>
    </source>
</evidence>